<gene>
    <name evidence="8" type="ORF">NCTC5051_03355</name>
    <name evidence="5" type="ORF">NCTC5052_00057</name>
    <name evidence="6" type="ORF">NCTC5052_02483</name>
    <name evidence="7" type="ORF">NCTC5052_02945</name>
    <name evidence="9" type="ORF">NCTC5053_06558</name>
    <name evidence="3" type="ORF">NCTC9645_03055</name>
    <name evidence="4" type="ORF">NCTC9645_06354</name>
</gene>
<reference evidence="10 11" key="1">
    <citation type="submission" date="2018-06" db="EMBL/GenBank/DDBJ databases">
        <authorList>
            <consortium name="Pathogen Informatics"/>
            <person name="Doyle S."/>
        </authorList>
    </citation>
    <scope>NUCLEOTIDE SEQUENCE [LARGE SCALE GENOMIC DNA]</scope>
    <source>
        <strain evidence="8 12">NCTC5051</strain>
        <strain evidence="5 11">NCTC5052</strain>
        <strain evidence="9 13">NCTC5053</strain>
        <strain evidence="3 10">NCTC9645</strain>
    </source>
</reference>
<evidence type="ECO:0000313" key="4">
    <source>
        <dbReference type="EMBL" id="SQC88212.1"/>
    </source>
</evidence>
<accession>A0A2X3DD90</accession>
<sequence>MTPDQIYQILLGGLGLFGGIWIRRLQSDIRDLEKAVERIKDEYQRREDSRRDHDQLIDRIRDIKESVDRVLEKLDKKADRT</sequence>
<keyword evidence="2" id="KW-0472">Membrane</keyword>
<evidence type="ECO:0000313" key="9">
    <source>
        <dbReference type="EMBL" id="STV62149.1"/>
    </source>
</evidence>
<evidence type="ECO:0000313" key="10">
    <source>
        <dbReference type="Proteomes" id="UP000250675"/>
    </source>
</evidence>
<protein>
    <submittedName>
        <fullName evidence="3">Uncharacterized protein</fullName>
    </submittedName>
</protein>
<evidence type="ECO:0000256" key="1">
    <source>
        <dbReference type="SAM" id="Coils"/>
    </source>
</evidence>
<dbReference type="Proteomes" id="UP000254387">
    <property type="component" value="Unassembled WGS sequence"/>
</dbReference>
<dbReference type="EMBL" id="UASO01000004">
    <property type="protein sequence ID" value="SQC22653.1"/>
    <property type="molecule type" value="Genomic_DNA"/>
</dbReference>
<evidence type="ECO:0000313" key="5">
    <source>
        <dbReference type="EMBL" id="STT91714.1"/>
    </source>
</evidence>
<dbReference type="EMBL" id="UGMN01000004">
    <property type="protein sequence ID" value="STV62149.1"/>
    <property type="molecule type" value="Genomic_DNA"/>
</dbReference>
<dbReference type="EMBL" id="UGLJ01000002">
    <property type="protein sequence ID" value="STT94506.1"/>
    <property type="molecule type" value="Genomic_DNA"/>
</dbReference>
<feature type="coiled-coil region" evidence="1">
    <location>
        <begin position="22"/>
        <end position="73"/>
    </location>
</feature>
<dbReference type="EMBL" id="UGLJ01000002">
    <property type="protein sequence ID" value="STT94061.1"/>
    <property type="molecule type" value="Genomic_DNA"/>
</dbReference>
<keyword evidence="2" id="KW-1133">Transmembrane helix</keyword>
<evidence type="ECO:0000313" key="12">
    <source>
        <dbReference type="Proteomes" id="UP000254141"/>
    </source>
</evidence>
<name>A0A2X3DD90_KLEPN</name>
<dbReference type="Proteomes" id="UP000250675">
    <property type="component" value="Unassembled WGS sequence"/>
</dbReference>
<feature type="transmembrane region" description="Helical" evidence="2">
    <location>
        <begin position="6"/>
        <end position="22"/>
    </location>
</feature>
<dbReference type="Proteomes" id="UP000254141">
    <property type="component" value="Unassembled WGS sequence"/>
</dbReference>
<dbReference type="AlphaFoldDB" id="A0A2X3DD90"/>
<dbReference type="EMBL" id="UASO01000010">
    <property type="protein sequence ID" value="SQC88212.1"/>
    <property type="molecule type" value="Genomic_DNA"/>
</dbReference>
<organism evidence="3 10">
    <name type="scientific">Klebsiella pneumoniae</name>
    <dbReference type="NCBI Taxonomy" id="573"/>
    <lineage>
        <taxon>Bacteria</taxon>
        <taxon>Pseudomonadati</taxon>
        <taxon>Pseudomonadota</taxon>
        <taxon>Gammaproteobacteria</taxon>
        <taxon>Enterobacterales</taxon>
        <taxon>Enterobacteriaceae</taxon>
        <taxon>Klebsiella/Raoultella group</taxon>
        <taxon>Klebsiella</taxon>
        <taxon>Klebsiella pneumoniae complex</taxon>
    </lineage>
</organism>
<keyword evidence="1" id="KW-0175">Coiled coil</keyword>
<dbReference type="Proteomes" id="UP000254103">
    <property type="component" value="Unassembled WGS sequence"/>
</dbReference>
<evidence type="ECO:0000256" key="2">
    <source>
        <dbReference type="SAM" id="Phobius"/>
    </source>
</evidence>
<evidence type="ECO:0000313" key="13">
    <source>
        <dbReference type="Proteomes" id="UP000254387"/>
    </source>
</evidence>
<dbReference type="EMBL" id="UGLU01000001">
    <property type="protein sequence ID" value="STU52174.1"/>
    <property type="molecule type" value="Genomic_DNA"/>
</dbReference>
<evidence type="ECO:0000313" key="7">
    <source>
        <dbReference type="EMBL" id="STT94506.1"/>
    </source>
</evidence>
<proteinExistence type="predicted"/>
<evidence type="ECO:0000313" key="11">
    <source>
        <dbReference type="Proteomes" id="UP000254103"/>
    </source>
</evidence>
<dbReference type="RefSeq" id="WP_020804737.1">
    <property type="nucleotide sequence ID" value="NZ_BAACAC010000006.1"/>
</dbReference>
<dbReference type="EMBL" id="UGLJ01000002">
    <property type="protein sequence ID" value="STT91714.1"/>
    <property type="molecule type" value="Genomic_DNA"/>
</dbReference>
<keyword evidence="2" id="KW-0812">Transmembrane</keyword>
<evidence type="ECO:0000313" key="8">
    <source>
        <dbReference type="EMBL" id="STU52174.1"/>
    </source>
</evidence>
<evidence type="ECO:0000313" key="6">
    <source>
        <dbReference type="EMBL" id="STT94061.1"/>
    </source>
</evidence>
<evidence type="ECO:0000313" key="3">
    <source>
        <dbReference type="EMBL" id="SQC22653.1"/>
    </source>
</evidence>